<name>A0A061JIY8_9PROT</name>
<accession>A0A061JIY8</accession>
<comment type="caution">
    <text evidence="1">The sequence shown here is derived from an EMBL/GenBank/DDBJ whole genome shotgun (WGS) entry which is preliminary data.</text>
</comment>
<gene>
    <name evidence="1" type="ORF">K737_300179</name>
</gene>
<protein>
    <submittedName>
        <fullName evidence="1">Uncharacterized protein</fullName>
    </submittedName>
</protein>
<keyword evidence="2" id="KW-1185">Reference proteome</keyword>
<evidence type="ECO:0000313" key="2">
    <source>
        <dbReference type="Proteomes" id="UP000026922"/>
    </source>
</evidence>
<reference evidence="1 2" key="1">
    <citation type="journal article" date="2013" name="Genome Announc.">
        <title>Draft Genome Sequence of Holospora undulata Strain HU1, a Micronucleus-Specific Symbiont of the Ciliate Paramecium caudatum.</title>
        <authorList>
            <person name="Dohra H."/>
            <person name="Suzuki H."/>
            <person name="Suzuki T."/>
            <person name="Tanaka K."/>
            <person name="Fujishima M."/>
        </authorList>
    </citation>
    <scope>NUCLEOTIDE SEQUENCE [LARGE SCALE GENOMIC DNA]</scope>
    <source>
        <strain evidence="1 2">HU1</strain>
    </source>
</reference>
<sequence length="64" mass="7766">MLLNIYFDTFNTYALPPNLKTPSNNEYVRNNRFFVSVKEFYKRYAAFFRPNLGQRRHGSCRPRQ</sequence>
<proteinExistence type="predicted"/>
<dbReference type="Proteomes" id="UP000026922">
    <property type="component" value="Unassembled WGS sequence"/>
</dbReference>
<organism evidence="1 2">
    <name type="scientific">Holospora undulata HU1</name>
    <dbReference type="NCBI Taxonomy" id="1321371"/>
    <lineage>
        <taxon>Bacteria</taxon>
        <taxon>Pseudomonadati</taxon>
        <taxon>Pseudomonadota</taxon>
        <taxon>Alphaproteobacteria</taxon>
        <taxon>Holosporales</taxon>
        <taxon>Holosporaceae</taxon>
        <taxon>Holospora</taxon>
    </lineage>
</organism>
<dbReference type="EMBL" id="ARPM03000062">
    <property type="protein sequence ID" value="ETZ05389.1"/>
    <property type="molecule type" value="Genomic_DNA"/>
</dbReference>
<evidence type="ECO:0000313" key="1">
    <source>
        <dbReference type="EMBL" id="ETZ05389.1"/>
    </source>
</evidence>
<dbReference type="AlphaFoldDB" id="A0A061JIY8"/>